<sequence length="139" mass="16442">MEFQNKVQFGDIFFTVSSETPDEIGMSSVLLDKVSEMYLNSFCFAYRVFSFDILNPLFASYLFRCSLFRDKLIRIAQGSTRYNISKVEFMKLKISLPSIREQVIIASFLSTLDEKIKIEKKMLEQYANQRNYLLYRMFI</sequence>
<name>A0A645IHT0_9ZZZZ</name>
<dbReference type="InterPro" id="IPR052021">
    <property type="entry name" value="Type-I_RS_S_subunit"/>
</dbReference>
<reference evidence="5" key="1">
    <citation type="submission" date="2019-08" db="EMBL/GenBank/DDBJ databases">
        <authorList>
            <person name="Kucharzyk K."/>
            <person name="Murdoch R.W."/>
            <person name="Higgins S."/>
            <person name="Loffler F."/>
        </authorList>
    </citation>
    <scope>NUCLEOTIDE SEQUENCE</scope>
</reference>
<dbReference type="PANTHER" id="PTHR30408:SF12">
    <property type="entry name" value="TYPE I RESTRICTION ENZYME MJAVIII SPECIFICITY SUBUNIT"/>
    <property type="match status" value="1"/>
</dbReference>
<evidence type="ECO:0000259" key="4">
    <source>
        <dbReference type="Pfam" id="PF01420"/>
    </source>
</evidence>
<keyword evidence="3" id="KW-0238">DNA-binding</keyword>
<dbReference type="EMBL" id="VSSQ01114547">
    <property type="protein sequence ID" value="MPN50392.1"/>
    <property type="molecule type" value="Genomic_DNA"/>
</dbReference>
<organism evidence="5">
    <name type="scientific">bioreactor metagenome</name>
    <dbReference type="NCBI Taxonomy" id="1076179"/>
    <lineage>
        <taxon>unclassified sequences</taxon>
        <taxon>metagenomes</taxon>
        <taxon>ecological metagenomes</taxon>
    </lineage>
</organism>
<dbReference type="GO" id="GO:0009307">
    <property type="term" value="P:DNA restriction-modification system"/>
    <property type="evidence" value="ECO:0007669"/>
    <property type="project" value="UniProtKB-KW"/>
</dbReference>
<gene>
    <name evidence="5" type="ORF">SDC9_198018</name>
</gene>
<evidence type="ECO:0000313" key="5">
    <source>
        <dbReference type="EMBL" id="MPN50392.1"/>
    </source>
</evidence>
<dbReference type="Gene3D" id="3.90.220.20">
    <property type="entry name" value="DNA methylase specificity domains"/>
    <property type="match status" value="1"/>
</dbReference>
<keyword evidence="2" id="KW-0680">Restriction system</keyword>
<dbReference type="GO" id="GO:0003677">
    <property type="term" value="F:DNA binding"/>
    <property type="evidence" value="ECO:0007669"/>
    <property type="project" value="UniProtKB-KW"/>
</dbReference>
<dbReference type="Pfam" id="PF01420">
    <property type="entry name" value="Methylase_S"/>
    <property type="match status" value="1"/>
</dbReference>
<dbReference type="AlphaFoldDB" id="A0A645IHT0"/>
<accession>A0A645IHT0</accession>
<dbReference type="InterPro" id="IPR000055">
    <property type="entry name" value="Restrct_endonuc_typeI_TRD"/>
</dbReference>
<evidence type="ECO:0000256" key="2">
    <source>
        <dbReference type="ARBA" id="ARBA00022747"/>
    </source>
</evidence>
<feature type="domain" description="Type I restriction modification DNA specificity" evidence="4">
    <location>
        <begin position="2"/>
        <end position="124"/>
    </location>
</feature>
<proteinExistence type="inferred from homology"/>
<comment type="caution">
    <text evidence="5">The sequence shown here is derived from an EMBL/GenBank/DDBJ whole genome shotgun (WGS) entry which is preliminary data.</text>
</comment>
<dbReference type="PANTHER" id="PTHR30408">
    <property type="entry name" value="TYPE-1 RESTRICTION ENZYME ECOKI SPECIFICITY PROTEIN"/>
    <property type="match status" value="1"/>
</dbReference>
<evidence type="ECO:0000256" key="1">
    <source>
        <dbReference type="ARBA" id="ARBA00010923"/>
    </source>
</evidence>
<comment type="similarity">
    <text evidence="1">Belongs to the type-I restriction system S methylase family.</text>
</comment>
<evidence type="ECO:0000256" key="3">
    <source>
        <dbReference type="ARBA" id="ARBA00023125"/>
    </source>
</evidence>
<dbReference type="SUPFAM" id="SSF116734">
    <property type="entry name" value="DNA methylase specificity domain"/>
    <property type="match status" value="1"/>
</dbReference>
<dbReference type="InterPro" id="IPR044946">
    <property type="entry name" value="Restrct_endonuc_typeI_TRD_sf"/>
</dbReference>
<protein>
    <recommendedName>
        <fullName evidence="4">Type I restriction modification DNA specificity domain-containing protein</fullName>
    </recommendedName>
</protein>